<evidence type="ECO:0000313" key="2">
    <source>
        <dbReference type="Proteomes" id="UP001447188"/>
    </source>
</evidence>
<protein>
    <recommendedName>
        <fullName evidence="3">C2H2-type domain-containing protein</fullName>
    </recommendedName>
</protein>
<reference evidence="1 2" key="1">
    <citation type="submission" date="2024-02" db="EMBL/GenBank/DDBJ databases">
        <title>Discinaceae phylogenomics.</title>
        <authorList>
            <person name="Dirks A.C."/>
            <person name="James T.Y."/>
        </authorList>
    </citation>
    <scope>NUCLEOTIDE SEQUENCE [LARGE SCALE GENOMIC DNA]</scope>
    <source>
        <strain evidence="1 2">ACD0624</strain>
    </source>
</reference>
<evidence type="ECO:0008006" key="3">
    <source>
        <dbReference type="Google" id="ProtNLM"/>
    </source>
</evidence>
<sequence length="258" mass="29430">MPTHPNPQSRCPLCLCSYRYATAFENHIHTKHADLAELYFGGEGPDSLLEDAGPLPYVEDKENDSDGEKIELLNIEDDEDVCHRKGPLIQTFADAGRPTGDGEHYQEHLQRLIEYLIEPFNDIYDFCLAKWLIDSKISMTKINKFFSAGLYHNDGGSFKSTKTLHAVISDLPTTLGEPSWSFQKTKAVREGRATGEEIAYTYRDPMTCIQYLLWQTVFGGDIVFSPVSEFDAEGEQCYSELHTPNWWWEMQVNQSQSQ</sequence>
<comment type="caution">
    <text evidence="1">The sequence shown here is derived from an EMBL/GenBank/DDBJ whole genome shotgun (WGS) entry which is preliminary data.</text>
</comment>
<dbReference type="Proteomes" id="UP001447188">
    <property type="component" value="Unassembled WGS sequence"/>
</dbReference>
<accession>A0ABR3G5D3</accession>
<organism evidence="1 2">
    <name type="scientific">Discina gigas</name>
    <dbReference type="NCBI Taxonomy" id="1032678"/>
    <lineage>
        <taxon>Eukaryota</taxon>
        <taxon>Fungi</taxon>
        <taxon>Dikarya</taxon>
        <taxon>Ascomycota</taxon>
        <taxon>Pezizomycotina</taxon>
        <taxon>Pezizomycetes</taxon>
        <taxon>Pezizales</taxon>
        <taxon>Discinaceae</taxon>
        <taxon>Discina</taxon>
    </lineage>
</organism>
<gene>
    <name evidence="1" type="ORF">Q9L58_010003</name>
</gene>
<dbReference type="Pfam" id="PF18759">
    <property type="entry name" value="Plavaka"/>
    <property type="match status" value="1"/>
</dbReference>
<dbReference type="InterPro" id="IPR041078">
    <property type="entry name" value="Plavaka"/>
</dbReference>
<name>A0ABR3G5D3_9PEZI</name>
<evidence type="ECO:0000313" key="1">
    <source>
        <dbReference type="EMBL" id="KAL0631139.1"/>
    </source>
</evidence>
<dbReference type="EMBL" id="JBBBZM010000293">
    <property type="protein sequence ID" value="KAL0631139.1"/>
    <property type="molecule type" value="Genomic_DNA"/>
</dbReference>
<keyword evidence="2" id="KW-1185">Reference proteome</keyword>
<proteinExistence type="predicted"/>